<keyword evidence="9" id="KW-1185">Reference proteome</keyword>
<protein>
    <recommendedName>
        <fullName evidence="2">RING-type E3 ubiquitin transferase</fullName>
        <ecNumber evidence="2">2.3.2.27</ecNumber>
    </recommendedName>
</protein>
<dbReference type="InterPro" id="IPR013083">
    <property type="entry name" value="Znf_RING/FYVE/PHD"/>
</dbReference>
<evidence type="ECO:0000313" key="8">
    <source>
        <dbReference type="EMBL" id="KAL1194221.1"/>
    </source>
</evidence>
<evidence type="ECO:0000256" key="1">
    <source>
        <dbReference type="ARBA" id="ARBA00000900"/>
    </source>
</evidence>
<evidence type="ECO:0000259" key="7">
    <source>
        <dbReference type="PROSITE" id="PS50089"/>
    </source>
</evidence>
<dbReference type="SUPFAM" id="SSF57850">
    <property type="entry name" value="RING/U-box"/>
    <property type="match status" value="1"/>
</dbReference>
<dbReference type="PANTHER" id="PTHR15710:SF194">
    <property type="entry name" value="RING_U-BOX SUPERFAMILY PROTEIN"/>
    <property type="match status" value="1"/>
</dbReference>
<dbReference type="AlphaFoldDB" id="A0ABD1A5X7"/>
<keyword evidence="3" id="KW-0479">Metal-binding</keyword>
<dbReference type="Pfam" id="PF13639">
    <property type="entry name" value="zf-RING_2"/>
    <property type="match status" value="1"/>
</dbReference>
<dbReference type="PANTHER" id="PTHR15710">
    <property type="entry name" value="E3 UBIQUITIN-PROTEIN LIGASE PRAJA"/>
    <property type="match status" value="1"/>
</dbReference>
<sequence length="215" mass="24440">MSSNFLNRSHLQLHVVLDARKLRRSKRNSKSVTIFIKGELNEISQDPTTGYRTLTQVPQHSPPLQIEFNLTNSQPCHIRYLLRNHLNSLRWLSGNLAPRISKAATDIGSGGFNIRVFVTLTCMNVVVTSPLSEEESRQEMLKKLVLGGKIEGEDLNDIDREDESCPICLENFLAGSNFTYPTRMSCSHVFHEACLLDWLERENTCPICRTVLPEQ</sequence>
<comment type="catalytic activity">
    <reaction evidence="1">
        <text>S-ubiquitinyl-[E2 ubiquitin-conjugating enzyme]-L-cysteine + [acceptor protein]-L-lysine = [E2 ubiquitin-conjugating enzyme]-L-cysteine + N(6)-ubiquitinyl-[acceptor protein]-L-lysine.</text>
        <dbReference type="EC" id="2.3.2.27"/>
    </reaction>
</comment>
<dbReference type="GO" id="GO:0008270">
    <property type="term" value="F:zinc ion binding"/>
    <property type="evidence" value="ECO:0007669"/>
    <property type="project" value="UniProtKB-KW"/>
</dbReference>
<keyword evidence="4 6" id="KW-0863">Zinc-finger</keyword>
<accession>A0ABD1A5X7</accession>
<dbReference type="InterPro" id="IPR001841">
    <property type="entry name" value="Znf_RING"/>
</dbReference>
<gene>
    <name evidence="8" type="ORF">V5N11_035185</name>
</gene>
<comment type="caution">
    <text evidence="8">The sequence shown here is derived from an EMBL/GenBank/DDBJ whole genome shotgun (WGS) entry which is preliminary data.</text>
</comment>
<dbReference type="GO" id="GO:0061630">
    <property type="term" value="F:ubiquitin protein ligase activity"/>
    <property type="evidence" value="ECO:0007669"/>
    <property type="project" value="UniProtKB-EC"/>
</dbReference>
<name>A0ABD1A5X7_CARAN</name>
<dbReference type="Gene3D" id="3.30.40.10">
    <property type="entry name" value="Zinc/RING finger domain, C3HC4 (zinc finger)"/>
    <property type="match status" value="1"/>
</dbReference>
<evidence type="ECO:0000313" key="9">
    <source>
        <dbReference type="Proteomes" id="UP001558713"/>
    </source>
</evidence>
<dbReference type="SMART" id="SM00184">
    <property type="entry name" value="RING"/>
    <property type="match status" value="1"/>
</dbReference>
<dbReference type="EC" id="2.3.2.27" evidence="2"/>
<feature type="domain" description="RING-type" evidence="7">
    <location>
        <begin position="165"/>
        <end position="209"/>
    </location>
</feature>
<dbReference type="EMBL" id="JBANAX010000758">
    <property type="protein sequence ID" value="KAL1194221.1"/>
    <property type="molecule type" value="Genomic_DNA"/>
</dbReference>
<dbReference type="Proteomes" id="UP001558713">
    <property type="component" value="Unassembled WGS sequence"/>
</dbReference>
<evidence type="ECO:0000256" key="5">
    <source>
        <dbReference type="ARBA" id="ARBA00022833"/>
    </source>
</evidence>
<proteinExistence type="predicted"/>
<organism evidence="8 9">
    <name type="scientific">Cardamine amara subsp. amara</name>
    <dbReference type="NCBI Taxonomy" id="228776"/>
    <lineage>
        <taxon>Eukaryota</taxon>
        <taxon>Viridiplantae</taxon>
        <taxon>Streptophyta</taxon>
        <taxon>Embryophyta</taxon>
        <taxon>Tracheophyta</taxon>
        <taxon>Spermatophyta</taxon>
        <taxon>Magnoliopsida</taxon>
        <taxon>eudicotyledons</taxon>
        <taxon>Gunneridae</taxon>
        <taxon>Pentapetalae</taxon>
        <taxon>rosids</taxon>
        <taxon>malvids</taxon>
        <taxon>Brassicales</taxon>
        <taxon>Brassicaceae</taxon>
        <taxon>Cardamineae</taxon>
        <taxon>Cardamine</taxon>
    </lineage>
</organism>
<evidence type="ECO:0000256" key="4">
    <source>
        <dbReference type="ARBA" id="ARBA00022771"/>
    </source>
</evidence>
<evidence type="ECO:0000256" key="6">
    <source>
        <dbReference type="PROSITE-ProRule" id="PRU00175"/>
    </source>
</evidence>
<reference evidence="8 9" key="1">
    <citation type="submission" date="2024-04" db="EMBL/GenBank/DDBJ databases">
        <title>Genome assembly C_amara_ONT_v2.</title>
        <authorList>
            <person name="Yant L."/>
            <person name="Moore C."/>
            <person name="Slenker M."/>
        </authorList>
    </citation>
    <scope>NUCLEOTIDE SEQUENCE [LARGE SCALE GENOMIC DNA]</scope>
    <source>
        <tissue evidence="8">Leaf</tissue>
    </source>
</reference>
<keyword evidence="5" id="KW-0862">Zinc</keyword>
<evidence type="ECO:0000256" key="2">
    <source>
        <dbReference type="ARBA" id="ARBA00012483"/>
    </source>
</evidence>
<dbReference type="PROSITE" id="PS50089">
    <property type="entry name" value="ZF_RING_2"/>
    <property type="match status" value="1"/>
</dbReference>
<evidence type="ECO:0000256" key="3">
    <source>
        <dbReference type="ARBA" id="ARBA00022723"/>
    </source>
</evidence>